<evidence type="ECO:0000259" key="5">
    <source>
        <dbReference type="PROSITE" id="PS50102"/>
    </source>
</evidence>
<dbReference type="SUPFAM" id="SSF54928">
    <property type="entry name" value="RNA-binding domain, RBD"/>
    <property type="match status" value="2"/>
</dbReference>
<protein>
    <submittedName>
        <fullName evidence="6">RNP24</fullName>
    </submittedName>
</protein>
<evidence type="ECO:0000256" key="4">
    <source>
        <dbReference type="SAM" id="MobiDB-lite"/>
    </source>
</evidence>
<dbReference type="AlphaFoldDB" id="A0A511KD37"/>
<evidence type="ECO:0000256" key="1">
    <source>
        <dbReference type="ARBA" id="ARBA00022737"/>
    </source>
</evidence>
<feature type="compositionally biased region" description="Low complexity" evidence="4">
    <location>
        <begin position="105"/>
        <end position="137"/>
    </location>
</feature>
<feature type="region of interest" description="Disordered" evidence="4">
    <location>
        <begin position="334"/>
        <end position="412"/>
    </location>
</feature>
<feature type="compositionally biased region" description="Acidic residues" evidence="4">
    <location>
        <begin position="75"/>
        <end position="88"/>
    </location>
</feature>
<comment type="caution">
    <text evidence="6">The sequence shown here is derived from an EMBL/GenBank/DDBJ whole genome shotgun (WGS) entry which is preliminary data.</text>
</comment>
<dbReference type="GO" id="GO:0003723">
    <property type="term" value="F:RNA binding"/>
    <property type="evidence" value="ECO:0007669"/>
    <property type="project" value="UniProtKB-UniRule"/>
</dbReference>
<proteinExistence type="predicted"/>
<dbReference type="InterPro" id="IPR012677">
    <property type="entry name" value="Nucleotide-bd_a/b_plait_sf"/>
</dbReference>
<accession>A0A511KD37</accession>
<dbReference type="SMART" id="SM00360">
    <property type="entry name" value="RRM"/>
    <property type="match status" value="2"/>
</dbReference>
<evidence type="ECO:0000313" key="7">
    <source>
        <dbReference type="Proteomes" id="UP000321518"/>
    </source>
</evidence>
<organism evidence="6 7">
    <name type="scientific">Rhodotorula toruloides</name>
    <name type="common">Yeast</name>
    <name type="synonym">Rhodosporidium toruloides</name>
    <dbReference type="NCBI Taxonomy" id="5286"/>
    <lineage>
        <taxon>Eukaryota</taxon>
        <taxon>Fungi</taxon>
        <taxon>Dikarya</taxon>
        <taxon>Basidiomycota</taxon>
        <taxon>Pucciniomycotina</taxon>
        <taxon>Microbotryomycetes</taxon>
        <taxon>Sporidiobolales</taxon>
        <taxon>Sporidiobolaceae</taxon>
        <taxon>Rhodotorula</taxon>
    </lineage>
</organism>
<dbReference type="OrthoDB" id="439808at2759"/>
<feature type="domain" description="RRM" evidence="5">
    <location>
        <begin position="152"/>
        <end position="232"/>
    </location>
</feature>
<feature type="compositionally biased region" description="Basic and acidic residues" evidence="4">
    <location>
        <begin position="508"/>
        <end position="527"/>
    </location>
</feature>
<feature type="compositionally biased region" description="Basic residues" evidence="4">
    <location>
        <begin position="29"/>
        <end position="43"/>
    </location>
</feature>
<dbReference type="PROSITE" id="PS50102">
    <property type="entry name" value="RRM"/>
    <property type="match status" value="2"/>
</dbReference>
<feature type="compositionally biased region" description="Basic and acidic residues" evidence="4">
    <location>
        <begin position="373"/>
        <end position="391"/>
    </location>
</feature>
<feature type="compositionally biased region" description="Basic and acidic residues" evidence="4">
    <location>
        <begin position="553"/>
        <end position="568"/>
    </location>
</feature>
<feature type="compositionally biased region" description="Acidic residues" evidence="4">
    <location>
        <begin position="340"/>
        <end position="355"/>
    </location>
</feature>
<feature type="region of interest" description="Disordered" evidence="4">
    <location>
        <begin position="60"/>
        <end position="146"/>
    </location>
</feature>
<sequence length="599" mass="63950">MAADAQPDCDVAPRAAEPANDAEPAANKSKGKGKAKDGSKKRKASDVDDAAAFAGTRAALGAHSEANGTAHGANEAEDGEGVDEDDDERPLSRKERRQAKKRKLAAYAAGDGEAATPTKPAKSTTSASSSQPAATTSIGSTLVGNTPSRSAHGVWVGNLNFATHPRELLQWFKERGLEEVTRINMPGGKRHHENNRGFAYLDFPSATDVTIAVGLSEQHLDGRKLLIKASTDYAGRPAPSASTSTSAAAPGAGAGTVKEVLSTLDSSALERPQPSAAVPAGEAPATLNRTARKILSRQKNPAGPTLFLGNLGFETTVEDIRDMFDRNQRRGREWAKGGIDEEEEEEEDVEEEEEEAGKVKEAEEEEKKDEDDAPIKREDGEEKKPKADKKRDQKKKREKGAPLDLAKAKDAGIRKVRLGTFEDSGKCKGWAFVDFHLPAQATRALLNLHNHQLNGRKLNVEYASAEAVRRGAVGTKSGGGGGGGRGNAGPKRRGPREEHEEGGEEEYEQRGAGRGQRREREWDDTDVKALAAQAGADTGYDGPPSRAHRGPKPQRDDARKRGREDGGGVKRPKPGAALAMAQRASEGIVQSTGKKITFD</sequence>
<dbReference type="Pfam" id="PF00076">
    <property type="entry name" value="RRM_1"/>
    <property type="match status" value="2"/>
</dbReference>
<dbReference type="EMBL" id="BJWK01000005">
    <property type="protein sequence ID" value="GEM08287.1"/>
    <property type="molecule type" value="Genomic_DNA"/>
</dbReference>
<feature type="region of interest" description="Disordered" evidence="4">
    <location>
        <begin position="471"/>
        <end position="599"/>
    </location>
</feature>
<keyword evidence="1" id="KW-0677">Repeat</keyword>
<evidence type="ECO:0000313" key="6">
    <source>
        <dbReference type="EMBL" id="GEM08287.1"/>
    </source>
</evidence>
<feature type="compositionally biased region" description="Gly residues" evidence="4">
    <location>
        <begin position="476"/>
        <end position="487"/>
    </location>
</feature>
<feature type="compositionally biased region" description="Low complexity" evidence="4">
    <location>
        <begin position="234"/>
        <end position="251"/>
    </location>
</feature>
<feature type="compositionally biased region" description="Polar residues" evidence="4">
    <location>
        <begin position="588"/>
        <end position="599"/>
    </location>
</feature>
<dbReference type="PANTHER" id="PTHR23236:SF119">
    <property type="entry name" value="NUCLEAR RNA-BINDING PROTEIN SART-3"/>
    <property type="match status" value="1"/>
</dbReference>
<feature type="region of interest" description="Disordered" evidence="4">
    <location>
        <begin position="234"/>
        <end position="253"/>
    </location>
</feature>
<feature type="compositionally biased region" description="Low complexity" evidence="4">
    <location>
        <begin position="12"/>
        <end position="28"/>
    </location>
</feature>
<reference evidence="6 7" key="1">
    <citation type="submission" date="2019-07" db="EMBL/GenBank/DDBJ databases">
        <title>Rhodotorula toruloides NBRC10032 genome sequencing.</title>
        <authorList>
            <person name="Shida Y."/>
            <person name="Takaku H."/>
            <person name="Ogasawara W."/>
            <person name="Mori K."/>
        </authorList>
    </citation>
    <scope>NUCLEOTIDE SEQUENCE [LARGE SCALE GENOMIC DNA]</scope>
    <source>
        <strain evidence="6 7">NBRC10032</strain>
    </source>
</reference>
<dbReference type="InterPro" id="IPR035979">
    <property type="entry name" value="RBD_domain_sf"/>
</dbReference>
<feature type="domain" description="RRM" evidence="5">
    <location>
        <begin position="304"/>
        <end position="465"/>
    </location>
</feature>
<dbReference type="InterPro" id="IPR000504">
    <property type="entry name" value="RRM_dom"/>
</dbReference>
<feature type="region of interest" description="Disordered" evidence="4">
    <location>
        <begin position="1"/>
        <end position="48"/>
    </location>
</feature>
<evidence type="ECO:0000256" key="2">
    <source>
        <dbReference type="ARBA" id="ARBA00022884"/>
    </source>
</evidence>
<keyword evidence="2 3" id="KW-0694">RNA-binding</keyword>
<evidence type="ECO:0000256" key="3">
    <source>
        <dbReference type="PROSITE-ProRule" id="PRU00176"/>
    </source>
</evidence>
<dbReference type="Gene3D" id="3.30.70.330">
    <property type="match status" value="2"/>
</dbReference>
<feature type="compositionally biased region" description="Basic residues" evidence="4">
    <location>
        <begin position="94"/>
        <end position="104"/>
    </location>
</feature>
<gene>
    <name evidence="6" type="ORF">Rt10032_c05g2304</name>
</gene>
<dbReference type="PANTHER" id="PTHR23236">
    <property type="entry name" value="EUKARYOTIC TRANSLATION INITIATION FACTOR 4B/4H"/>
    <property type="match status" value="1"/>
</dbReference>
<dbReference type="Proteomes" id="UP000321518">
    <property type="component" value="Unassembled WGS sequence"/>
</dbReference>
<feature type="compositionally biased region" description="Acidic residues" evidence="4">
    <location>
        <begin position="362"/>
        <end position="372"/>
    </location>
</feature>
<name>A0A511KD37_RHOTO</name>